<evidence type="ECO:0000256" key="1">
    <source>
        <dbReference type="SAM" id="SignalP"/>
    </source>
</evidence>
<gene>
    <name evidence="2" type="ORF">KOR34_16000</name>
</gene>
<comment type="caution">
    <text evidence="2">The sequence shown here is derived from an EMBL/GenBank/DDBJ whole genome shotgun (WGS) entry which is preliminary data.</text>
</comment>
<feature type="chain" id="PRO_5023113029" description="PEP-CTERM protein-sorting domain-containing protein" evidence="1">
    <location>
        <begin position="25"/>
        <end position="411"/>
    </location>
</feature>
<proteinExistence type="predicted"/>
<accession>A0A5C5VEU3</accession>
<dbReference type="RefSeq" id="WP_146563745.1">
    <property type="nucleotide sequence ID" value="NZ_SIHJ01000001.1"/>
</dbReference>
<protein>
    <recommendedName>
        <fullName evidence="4">PEP-CTERM protein-sorting domain-containing protein</fullName>
    </recommendedName>
</protein>
<organism evidence="2 3">
    <name type="scientific">Posidoniimonas corsicana</name>
    <dbReference type="NCBI Taxonomy" id="1938618"/>
    <lineage>
        <taxon>Bacteria</taxon>
        <taxon>Pseudomonadati</taxon>
        <taxon>Planctomycetota</taxon>
        <taxon>Planctomycetia</taxon>
        <taxon>Pirellulales</taxon>
        <taxon>Lacipirellulaceae</taxon>
        <taxon>Posidoniimonas</taxon>
    </lineage>
</organism>
<evidence type="ECO:0008006" key="4">
    <source>
        <dbReference type="Google" id="ProtNLM"/>
    </source>
</evidence>
<reference evidence="2 3" key="1">
    <citation type="submission" date="2019-02" db="EMBL/GenBank/DDBJ databases">
        <title>Deep-cultivation of Planctomycetes and their phenomic and genomic characterization uncovers novel biology.</title>
        <authorList>
            <person name="Wiegand S."/>
            <person name="Jogler M."/>
            <person name="Boedeker C."/>
            <person name="Pinto D."/>
            <person name="Vollmers J."/>
            <person name="Rivas-Marin E."/>
            <person name="Kohn T."/>
            <person name="Peeters S.H."/>
            <person name="Heuer A."/>
            <person name="Rast P."/>
            <person name="Oberbeckmann S."/>
            <person name="Bunk B."/>
            <person name="Jeske O."/>
            <person name="Meyerdierks A."/>
            <person name="Storesund J.E."/>
            <person name="Kallscheuer N."/>
            <person name="Luecker S."/>
            <person name="Lage O.M."/>
            <person name="Pohl T."/>
            <person name="Merkel B.J."/>
            <person name="Hornburger P."/>
            <person name="Mueller R.-W."/>
            <person name="Bruemmer F."/>
            <person name="Labrenz M."/>
            <person name="Spormann A.M."/>
            <person name="Op Den Camp H."/>
            <person name="Overmann J."/>
            <person name="Amann R."/>
            <person name="Jetten M.S.M."/>
            <person name="Mascher T."/>
            <person name="Medema M.H."/>
            <person name="Devos D.P."/>
            <person name="Kaster A.-K."/>
            <person name="Ovreas L."/>
            <person name="Rohde M."/>
            <person name="Galperin M.Y."/>
            <person name="Jogler C."/>
        </authorList>
    </citation>
    <scope>NUCLEOTIDE SEQUENCE [LARGE SCALE GENOMIC DNA]</scope>
    <source>
        <strain evidence="2 3">KOR34</strain>
    </source>
</reference>
<dbReference type="Proteomes" id="UP000316714">
    <property type="component" value="Unassembled WGS sequence"/>
</dbReference>
<dbReference type="OrthoDB" id="9809583at2"/>
<evidence type="ECO:0000313" key="2">
    <source>
        <dbReference type="EMBL" id="TWT36661.1"/>
    </source>
</evidence>
<evidence type="ECO:0000313" key="3">
    <source>
        <dbReference type="Proteomes" id="UP000316714"/>
    </source>
</evidence>
<keyword evidence="3" id="KW-1185">Reference proteome</keyword>
<dbReference type="AlphaFoldDB" id="A0A5C5VEU3"/>
<dbReference type="EMBL" id="SIHJ01000001">
    <property type="protein sequence ID" value="TWT36661.1"/>
    <property type="molecule type" value="Genomic_DNA"/>
</dbReference>
<sequence precursor="true">MRALLLNAVALTALMMSWASSAHAQGLIAYEPFENLTNGDIVGQGSGFGWGTFDELLPDTSWALHNNGTANTVSIEDGGLNYTDPFGNVLEVAGSQRARALGSSAGNARVYRPIQGTGLSSSVSDLVGGPGNAFYISFIGQRQGQTDQEYWPAAPADANPYRRNAHLSLFSPPPIFTGPPPLNLDEQAIIGNTFATDDENDWNFVGEDAQLGTGVEFGGATQRFVVVKVSIGDPMAETLEEQADTVEMWVNPNLSSEEGANSLNAAKVMGLYADDDSGVNMLLGALGMSAGNDSGNRAPGDMLFDEMRVGSSWESVTPHTPGSGGIAGDFNVDGAVDAADYTVWRDNLGLGDGALNGNGAGGGTVGQADYDLWRSNYGVGSGTSAASAAPEPGALLLAFAACVGAVGRRRR</sequence>
<keyword evidence="1" id="KW-0732">Signal</keyword>
<feature type="signal peptide" evidence="1">
    <location>
        <begin position="1"/>
        <end position="24"/>
    </location>
</feature>
<name>A0A5C5VEU3_9BACT</name>